<feature type="region of interest" description="Disordered" evidence="1">
    <location>
        <begin position="77"/>
        <end position="99"/>
    </location>
</feature>
<dbReference type="Proteomes" id="UP000176854">
    <property type="component" value="Unassembled WGS sequence"/>
</dbReference>
<evidence type="ECO:0000313" key="3">
    <source>
        <dbReference type="Proteomes" id="UP000176854"/>
    </source>
</evidence>
<reference evidence="2 3" key="1">
    <citation type="journal article" date="2016" name="Nat. Commun.">
        <title>Thousands of microbial genomes shed light on interconnected biogeochemical processes in an aquifer system.</title>
        <authorList>
            <person name="Anantharaman K."/>
            <person name="Brown C.T."/>
            <person name="Hug L.A."/>
            <person name="Sharon I."/>
            <person name="Castelle C.J."/>
            <person name="Probst A.J."/>
            <person name="Thomas B.C."/>
            <person name="Singh A."/>
            <person name="Wilkins M.J."/>
            <person name="Karaoz U."/>
            <person name="Brodie E.L."/>
            <person name="Williams K.H."/>
            <person name="Hubbard S.S."/>
            <person name="Banfield J.F."/>
        </authorList>
    </citation>
    <scope>NUCLEOTIDE SEQUENCE [LARGE SCALE GENOMIC DNA]</scope>
</reference>
<feature type="compositionally biased region" description="Basic residues" evidence="1">
    <location>
        <begin position="89"/>
        <end position="99"/>
    </location>
</feature>
<protein>
    <submittedName>
        <fullName evidence="2">Uncharacterized protein</fullName>
    </submittedName>
</protein>
<proteinExistence type="predicted"/>
<evidence type="ECO:0000256" key="1">
    <source>
        <dbReference type="SAM" id="MobiDB-lite"/>
    </source>
</evidence>
<dbReference type="EMBL" id="MFJC01000037">
    <property type="protein sequence ID" value="OGG08934.1"/>
    <property type="molecule type" value="Genomic_DNA"/>
</dbReference>
<organism evidence="2 3">
    <name type="scientific">Candidatus Gottesmanbacteria bacterium RBG_16_43_7</name>
    <dbReference type="NCBI Taxonomy" id="1798373"/>
    <lineage>
        <taxon>Bacteria</taxon>
        <taxon>Candidatus Gottesmaniibacteriota</taxon>
    </lineage>
</organism>
<sequence length="99" mass="11171">MYVISLNPRTPQLIRSLTKLTADDNQVSYIGTFLTEDGVEFTAEFTLIQEGSGGKLIITSPNRQLLKQSITILTTELRARSAPAESRPPSKRKKKHYRH</sequence>
<accession>A0A1F5Z9D2</accession>
<gene>
    <name evidence="2" type="ORF">A2154_02655</name>
</gene>
<dbReference type="AlphaFoldDB" id="A0A1F5Z9D2"/>
<comment type="caution">
    <text evidence="2">The sequence shown here is derived from an EMBL/GenBank/DDBJ whole genome shotgun (WGS) entry which is preliminary data.</text>
</comment>
<name>A0A1F5Z9D2_9BACT</name>
<evidence type="ECO:0000313" key="2">
    <source>
        <dbReference type="EMBL" id="OGG08934.1"/>
    </source>
</evidence>